<evidence type="ECO:0000313" key="3">
    <source>
        <dbReference type="Proteomes" id="UP001519460"/>
    </source>
</evidence>
<dbReference type="InterPro" id="IPR050111">
    <property type="entry name" value="C-type_lectin/snaclec_domain"/>
</dbReference>
<dbReference type="InterPro" id="IPR001304">
    <property type="entry name" value="C-type_lectin-like"/>
</dbReference>
<feature type="domain" description="C-type lectin" evidence="1">
    <location>
        <begin position="90"/>
        <end position="153"/>
    </location>
</feature>
<sequence length="169" mass="19408">MLIIKGSDCYFAEFTDDMENELHSGVNRRHTEDALIAVIEHGHGSVPHGHDLTVLPSNLTYVRNKYRDLLADFHCLEKDVCTLEKIPGREYLWLGLTDLAHEGKWVWISNGQAPDYNNWYRDAPNNHQAHEGGEDCAFLRVPDHGPWGDYHCELYEERGYRIVAACEAE</sequence>
<dbReference type="AlphaFoldDB" id="A0ABD0LU25"/>
<accession>A0ABD0LU25</accession>
<protein>
    <recommendedName>
        <fullName evidence="1">C-type lectin domain-containing protein</fullName>
    </recommendedName>
</protein>
<dbReference type="Gene3D" id="3.10.100.10">
    <property type="entry name" value="Mannose-Binding Protein A, subunit A"/>
    <property type="match status" value="1"/>
</dbReference>
<keyword evidence="3" id="KW-1185">Reference proteome</keyword>
<comment type="caution">
    <text evidence="2">The sequence shown here is derived from an EMBL/GenBank/DDBJ whole genome shotgun (WGS) entry which is preliminary data.</text>
</comment>
<organism evidence="2 3">
    <name type="scientific">Batillaria attramentaria</name>
    <dbReference type="NCBI Taxonomy" id="370345"/>
    <lineage>
        <taxon>Eukaryota</taxon>
        <taxon>Metazoa</taxon>
        <taxon>Spiralia</taxon>
        <taxon>Lophotrochozoa</taxon>
        <taxon>Mollusca</taxon>
        <taxon>Gastropoda</taxon>
        <taxon>Caenogastropoda</taxon>
        <taxon>Sorbeoconcha</taxon>
        <taxon>Cerithioidea</taxon>
        <taxon>Batillariidae</taxon>
        <taxon>Batillaria</taxon>
    </lineage>
</organism>
<dbReference type="InterPro" id="IPR016186">
    <property type="entry name" value="C-type_lectin-like/link_sf"/>
</dbReference>
<dbReference type="InterPro" id="IPR016187">
    <property type="entry name" value="CTDL_fold"/>
</dbReference>
<dbReference type="PROSITE" id="PS50041">
    <property type="entry name" value="C_TYPE_LECTIN_2"/>
    <property type="match status" value="1"/>
</dbReference>
<evidence type="ECO:0000313" key="2">
    <source>
        <dbReference type="EMBL" id="KAK7503119.1"/>
    </source>
</evidence>
<dbReference type="Pfam" id="PF00059">
    <property type="entry name" value="Lectin_C"/>
    <property type="match status" value="1"/>
</dbReference>
<proteinExistence type="predicted"/>
<reference evidence="2 3" key="1">
    <citation type="journal article" date="2023" name="Sci. Data">
        <title>Genome assembly of the Korean intertidal mud-creeper Batillaria attramentaria.</title>
        <authorList>
            <person name="Patra A.K."/>
            <person name="Ho P.T."/>
            <person name="Jun S."/>
            <person name="Lee S.J."/>
            <person name="Kim Y."/>
            <person name="Won Y.J."/>
        </authorList>
    </citation>
    <scope>NUCLEOTIDE SEQUENCE [LARGE SCALE GENOMIC DNA]</scope>
    <source>
        <strain evidence="2">Wonlab-2016</strain>
    </source>
</reference>
<dbReference type="SUPFAM" id="SSF56436">
    <property type="entry name" value="C-type lectin-like"/>
    <property type="match status" value="1"/>
</dbReference>
<dbReference type="EMBL" id="JACVVK020000022">
    <property type="protein sequence ID" value="KAK7503119.1"/>
    <property type="molecule type" value="Genomic_DNA"/>
</dbReference>
<dbReference type="PANTHER" id="PTHR22803">
    <property type="entry name" value="MANNOSE, PHOSPHOLIPASE, LECTIN RECEPTOR RELATED"/>
    <property type="match status" value="1"/>
</dbReference>
<evidence type="ECO:0000259" key="1">
    <source>
        <dbReference type="PROSITE" id="PS50041"/>
    </source>
</evidence>
<dbReference type="Proteomes" id="UP001519460">
    <property type="component" value="Unassembled WGS sequence"/>
</dbReference>
<name>A0ABD0LU25_9CAEN</name>
<gene>
    <name evidence="2" type="ORF">BaRGS_00005745</name>
</gene>
<dbReference type="CDD" id="cd00037">
    <property type="entry name" value="CLECT"/>
    <property type="match status" value="1"/>
</dbReference>